<reference evidence="2" key="1">
    <citation type="submission" date="2022-03" db="EMBL/GenBank/DDBJ databases">
        <title>Gramella crocea sp. nov., isolated from activated sludge of a seafood processing plant.</title>
        <authorList>
            <person name="Zhang X."/>
        </authorList>
    </citation>
    <scope>NUCLEOTIDE SEQUENCE</scope>
    <source>
        <strain evidence="2">YJ019</strain>
    </source>
</reference>
<proteinExistence type="predicted"/>
<accession>A0A9X1V4J2</accession>
<dbReference type="EMBL" id="JAKVTV010000005">
    <property type="protein sequence ID" value="MCH4824272.1"/>
    <property type="molecule type" value="Genomic_DNA"/>
</dbReference>
<organism evidence="2 3">
    <name type="scientific">Christiangramia lutea</name>
    <dbReference type="NCBI Taxonomy" id="1607951"/>
    <lineage>
        <taxon>Bacteria</taxon>
        <taxon>Pseudomonadati</taxon>
        <taxon>Bacteroidota</taxon>
        <taxon>Flavobacteriia</taxon>
        <taxon>Flavobacteriales</taxon>
        <taxon>Flavobacteriaceae</taxon>
        <taxon>Christiangramia</taxon>
    </lineage>
</organism>
<gene>
    <name evidence="2" type="ORF">ML462_13935</name>
</gene>
<evidence type="ECO:0000313" key="3">
    <source>
        <dbReference type="Proteomes" id="UP001139226"/>
    </source>
</evidence>
<dbReference type="Pfam" id="PF11363">
    <property type="entry name" value="DUF3164"/>
    <property type="match status" value="1"/>
</dbReference>
<keyword evidence="3" id="KW-1185">Reference proteome</keyword>
<sequence>METLEKQKSAAEMSSQELEQLLQQRREKEKAEQEKEKKQYEKDKQDFVQHSGSKFKQLHNEMKELKDYTIAEANKLYERMYKVEGKEPKETKSFTLKNNDDTVKVTVDRQERFEFTEEAIVHIDSIKELFKEKYANRNKKLYGYLDELLIKGKTGEYDPKLIVKIRRKAIQLDDEEMLDLINKLSGCQRMRDTALYCRLYIRSDKGKWEDVSLQFSSL</sequence>
<evidence type="ECO:0000256" key="1">
    <source>
        <dbReference type="SAM" id="MobiDB-lite"/>
    </source>
</evidence>
<dbReference type="InterPro" id="IPR021505">
    <property type="entry name" value="Phage_B3_Orf6"/>
</dbReference>
<name>A0A9X1V4J2_9FLAO</name>
<feature type="region of interest" description="Disordered" evidence="1">
    <location>
        <begin position="1"/>
        <end position="51"/>
    </location>
</feature>
<dbReference type="AlphaFoldDB" id="A0A9X1V4J2"/>
<dbReference type="Proteomes" id="UP001139226">
    <property type="component" value="Unassembled WGS sequence"/>
</dbReference>
<comment type="caution">
    <text evidence="2">The sequence shown here is derived from an EMBL/GenBank/DDBJ whole genome shotgun (WGS) entry which is preliminary data.</text>
</comment>
<feature type="compositionally biased region" description="Basic and acidic residues" evidence="1">
    <location>
        <begin position="24"/>
        <end position="47"/>
    </location>
</feature>
<dbReference type="RefSeq" id="WP_240714440.1">
    <property type="nucleotide sequence ID" value="NZ_JAKVTV010000005.1"/>
</dbReference>
<evidence type="ECO:0000313" key="2">
    <source>
        <dbReference type="EMBL" id="MCH4824272.1"/>
    </source>
</evidence>
<protein>
    <submittedName>
        <fullName evidence="2">DUF3164 family protein</fullName>
    </submittedName>
</protein>